<dbReference type="EMBL" id="LKHS01000004">
    <property type="protein sequence ID" value="KQH87117.1"/>
    <property type="molecule type" value="Genomic_DNA"/>
</dbReference>
<proteinExistence type="inferred from homology"/>
<dbReference type="Gene3D" id="1.10.10.10">
    <property type="entry name" value="Winged helix-like DNA-binding domain superfamily/Winged helix DNA-binding domain"/>
    <property type="match status" value="1"/>
</dbReference>
<dbReference type="InterPro" id="IPR013324">
    <property type="entry name" value="RNA_pol_sigma_r3/r4-like"/>
</dbReference>
<dbReference type="OrthoDB" id="280278at2"/>
<protein>
    <recommendedName>
        <fullName evidence="2">UPF0251 protein AMR76_05190</fullName>
    </recommendedName>
</protein>
<dbReference type="HAMAP" id="MF_00674">
    <property type="entry name" value="UPF0251"/>
    <property type="match status" value="1"/>
</dbReference>
<dbReference type="PANTHER" id="PTHR37478:SF2">
    <property type="entry name" value="UPF0251 PROTEIN TK0562"/>
    <property type="match status" value="1"/>
</dbReference>
<accession>A0A0Q2R4R1</accession>
<name>A0A0Q2R4R1_VIBFU</name>
<dbReference type="Pfam" id="PF02001">
    <property type="entry name" value="DUF134"/>
    <property type="match status" value="1"/>
</dbReference>
<evidence type="ECO:0000313" key="4">
    <source>
        <dbReference type="EMBL" id="KQH87117.1"/>
    </source>
</evidence>
<comment type="caution">
    <text evidence="4">The sequence shown here is derived from an EMBL/GenBank/DDBJ whole genome shotgun (WGS) entry which is preliminary data.</text>
</comment>
<comment type="similarity">
    <text evidence="1 2">Belongs to the UPF0251 family.</text>
</comment>
<evidence type="ECO:0000313" key="5">
    <source>
        <dbReference type="Proteomes" id="UP000051221"/>
    </source>
</evidence>
<dbReference type="SUPFAM" id="SSF88659">
    <property type="entry name" value="Sigma3 and sigma4 domains of RNA polymerase sigma factors"/>
    <property type="match status" value="1"/>
</dbReference>
<dbReference type="InterPro" id="IPR002852">
    <property type="entry name" value="UPF0251"/>
</dbReference>
<keyword evidence="5" id="KW-1185">Reference proteome</keyword>
<dbReference type="AlphaFoldDB" id="A0A0Q2R4R1"/>
<dbReference type="Proteomes" id="UP000051221">
    <property type="component" value="Unassembled WGS sequence"/>
</dbReference>
<dbReference type="OMA" id="KPRTIGC"/>
<feature type="compositionally biased region" description="Low complexity" evidence="3">
    <location>
        <begin position="92"/>
        <end position="103"/>
    </location>
</feature>
<organism evidence="4 5">
    <name type="scientific">Vibrio furnissii</name>
    <dbReference type="NCBI Taxonomy" id="29494"/>
    <lineage>
        <taxon>Bacteria</taxon>
        <taxon>Pseudomonadati</taxon>
        <taxon>Pseudomonadota</taxon>
        <taxon>Gammaproteobacteria</taxon>
        <taxon>Vibrionales</taxon>
        <taxon>Vibrionaceae</taxon>
        <taxon>Vibrio</taxon>
    </lineage>
</organism>
<feature type="region of interest" description="Disordered" evidence="3">
    <location>
        <begin position="92"/>
        <end position="111"/>
    </location>
</feature>
<gene>
    <name evidence="4" type="ORF">AMR76_05190</name>
</gene>
<dbReference type="PANTHER" id="PTHR37478">
    <property type="match status" value="1"/>
</dbReference>
<evidence type="ECO:0000256" key="1">
    <source>
        <dbReference type="ARBA" id="ARBA00009350"/>
    </source>
</evidence>
<sequence length="111" mass="12080">MARPKIPRQICGTPAQSCFKPNGIPMSQLDTITLQADEFEALRLVDYQGMQQQVAAVEMGVSRQTLANLVKAARRKVSDCLLHGKALVMSEASAAPEANASSPVEQRRLKD</sequence>
<dbReference type="RefSeq" id="WP_014257773.1">
    <property type="nucleotide sequence ID" value="NZ_CAWQRI010000071.1"/>
</dbReference>
<dbReference type="InterPro" id="IPR036388">
    <property type="entry name" value="WH-like_DNA-bd_sf"/>
</dbReference>
<evidence type="ECO:0000256" key="3">
    <source>
        <dbReference type="SAM" id="MobiDB-lite"/>
    </source>
</evidence>
<evidence type="ECO:0000256" key="2">
    <source>
        <dbReference type="HAMAP-Rule" id="MF_00674"/>
    </source>
</evidence>
<dbReference type="InParanoid" id="A0A0Q2R4R1"/>
<reference evidence="4 5" key="1">
    <citation type="submission" date="2015-08" db="EMBL/GenBank/DDBJ databases">
        <title>Antibacterial properties of a collection of Vibrionaceae strains.</title>
        <authorList>
            <person name="Giubergia S."/>
        </authorList>
    </citation>
    <scope>NUCLEOTIDE SEQUENCE [LARGE SCALE GENOMIC DNA]</scope>
    <source>
        <strain evidence="4 5">S0821</strain>
    </source>
</reference>